<proteinExistence type="predicted"/>
<keyword evidence="4" id="KW-1185">Reference proteome</keyword>
<name>A0ABQ0LSZ5_MYCCL</name>
<evidence type="ECO:0000313" key="3">
    <source>
        <dbReference type="EMBL" id="GAT54253.1"/>
    </source>
</evidence>
<feature type="transmembrane region" description="Helical" evidence="1">
    <location>
        <begin position="51"/>
        <end position="71"/>
    </location>
</feature>
<feature type="transmembrane region" description="Helical" evidence="1">
    <location>
        <begin position="153"/>
        <end position="174"/>
    </location>
</feature>
<keyword evidence="1" id="KW-1133">Transmembrane helix</keyword>
<gene>
    <name evidence="3" type="ORF">MCHLO_11121</name>
</gene>
<dbReference type="Pfam" id="PF20151">
    <property type="entry name" value="DUF6533"/>
    <property type="match status" value="1"/>
</dbReference>
<keyword evidence="1" id="KW-0812">Transmembrane</keyword>
<evidence type="ECO:0000259" key="2">
    <source>
        <dbReference type="Pfam" id="PF20151"/>
    </source>
</evidence>
<accession>A0ABQ0LSZ5</accession>
<evidence type="ECO:0000313" key="4">
    <source>
        <dbReference type="Proteomes" id="UP000815677"/>
    </source>
</evidence>
<reference evidence="3" key="1">
    <citation type="submission" date="2014-09" db="EMBL/GenBank/DDBJ databases">
        <title>Genome sequence of the luminous mushroom Mycena chlorophos for searching fungal bioluminescence genes.</title>
        <authorList>
            <person name="Tanaka Y."/>
            <person name="Kasuga D."/>
            <person name="Oba Y."/>
            <person name="Hase S."/>
            <person name="Sato K."/>
            <person name="Oba Y."/>
            <person name="Sakakibara Y."/>
        </authorList>
    </citation>
    <scope>NUCLEOTIDE SEQUENCE</scope>
</reference>
<feature type="transmembrane region" description="Helical" evidence="1">
    <location>
        <begin position="83"/>
        <end position="103"/>
    </location>
</feature>
<feature type="transmembrane region" description="Helical" evidence="1">
    <location>
        <begin position="123"/>
        <end position="141"/>
    </location>
</feature>
<protein>
    <recommendedName>
        <fullName evidence="2">DUF6533 domain-containing protein</fullName>
    </recommendedName>
</protein>
<feature type="domain" description="DUF6533" evidence="2">
    <location>
        <begin position="56"/>
        <end position="99"/>
    </location>
</feature>
<sequence length="363" mass="39818">MTTHFSASPCAASHAITKRASPLVASRVVLGPASFLQTTMSDAESVLEARLIPSTLVACCAVLAYDWFLTLDREISAIWSNPRSIGTVVFLVNRYLPFVDILVSTTARFQFLSPESCLVRNKFIGWMSLIGICISEGILLLRTYAIWGRSRTVLIILCAVWACTVIPALVVTQIELSSLVYVPADGVGCKLAQAGSIIIFAYILLMLSETTIVILTALRAYRDLRNQNLHRGWLIQLYKDGLFFYFYLLTISIANVLVPILGPAYMANWLASPQRVLHSVLTTRVLLLIRGQVAAARSGFQGADRDLGMTTSDSDGTRERTGLAFADMPSLGETSELSVEGSSVRRVDLEAARESIFTPVTKR</sequence>
<dbReference type="InterPro" id="IPR045340">
    <property type="entry name" value="DUF6533"/>
</dbReference>
<feature type="transmembrane region" description="Helical" evidence="1">
    <location>
        <begin position="194"/>
        <end position="221"/>
    </location>
</feature>
<evidence type="ECO:0000256" key="1">
    <source>
        <dbReference type="SAM" id="Phobius"/>
    </source>
</evidence>
<dbReference type="Proteomes" id="UP000815677">
    <property type="component" value="Unassembled WGS sequence"/>
</dbReference>
<feature type="transmembrane region" description="Helical" evidence="1">
    <location>
        <begin position="242"/>
        <end position="266"/>
    </location>
</feature>
<dbReference type="EMBL" id="DF848555">
    <property type="protein sequence ID" value="GAT54253.1"/>
    <property type="molecule type" value="Genomic_DNA"/>
</dbReference>
<organism evidence="3 4">
    <name type="scientific">Mycena chlorophos</name>
    <name type="common">Agaric fungus</name>
    <name type="synonym">Agaricus chlorophos</name>
    <dbReference type="NCBI Taxonomy" id="658473"/>
    <lineage>
        <taxon>Eukaryota</taxon>
        <taxon>Fungi</taxon>
        <taxon>Dikarya</taxon>
        <taxon>Basidiomycota</taxon>
        <taxon>Agaricomycotina</taxon>
        <taxon>Agaricomycetes</taxon>
        <taxon>Agaricomycetidae</taxon>
        <taxon>Agaricales</taxon>
        <taxon>Marasmiineae</taxon>
        <taxon>Mycenaceae</taxon>
        <taxon>Mycena</taxon>
    </lineage>
</organism>
<keyword evidence="1" id="KW-0472">Membrane</keyword>